<evidence type="ECO:0000313" key="2">
    <source>
        <dbReference type="Proteomes" id="UP000245383"/>
    </source>
</evidence>
<dbReference type="OrthoDB" id="10645625at2759"/>
<dbReference type="STRING" id="133385.A0A2T9Y9W2"/>
<organism evidence="1 2">
    <name type="scientific">Smittium simulii</name>
    <dbReference type="NCBI Taxonomy" id="133385"/>
    <lineage>
        <taxon>Eukaryota</taxon>
        <taxon>Fungi</taxon>
        <taxon>Fungi incertae sedis</taxon>
        <taxon>Zoopagomycota</taxon>
        <taxon>Kickxellomycotina</taxon>
        <taxon>Harpellomycetes</taxon>
        <taxon>Harpellales</taxon>
        <taxon>Legeriomycetaceae</taxon>
        <taxon>Smittium</taxon>
    </lineage>
</organism>
<keyword evidence="2" id="KW-1185">Reference proteome</keyword>
<dbReference type="Proteomes" id="UP000245383">
    <property type="component" value="Unassembled WGS sequence"/>
</dbReference>
<sequence>MKKNMNEQNFLQKKSFDDVDNFEEEINLKTKLKLCIVEFEQHKSYLLLLFESQNKTAIDDGVYDFEAYSKIGELLDYCKTNSLEVSNCTYDILRGYNDYVNKRTEFVETFYSKLMEFINRRAEYKNSVKKVSLEYGKFKINTNNDYKIEFESIMALAEKIKL</sequence>
<dbReference type="AlphaFoldDB" id="A0A2T9Y9W2"/>
<reference evidence="1 2" key="1">
    <citation type="journal article" date="2018" name="MBio">
        <title>Comparative Genomics Reveals the Core Gene Toolbox for the Fungus-Insect Symbiosis.</title>
        <authorList>
            <person name="Wang Y."/>
            <person name="Stata M."/>
            <person name="Wang W."/>
            <person name="Stajich J.E."/>
            <person name="White M.M."/>
            <person name="Moncalvo J.M."/>
        </authorList>
    </citation>
    <scope>NUCLEOTIDE SEQUENCE [LARGE SCALE GENOMIC DNA]</scope>
    <source>
        <strain evidence="1 2">SWE-8-4</strain>
    </source>
</reference>
<evidence type="ECO:0000313" key="1">
    <source>
        <dbReference type="EMBL" id="PVU89097.1"/>
    </source>
</evidence>
<accession>A0A2T9Y9W2</accession>
<gene>
    <name evidence="1" type="ORF">BB561_005548</name>
</gene>
<name>A0A2T9Y9W2_9FUNG</name>
<protein>
    <submittedName>
        <fullName evidence="1">Uncharacterized protein</fullName>
    </submittedName>
</protein>
<proteinExistence type="predicted"/>
<dbReference type="EMBL" id="MBFR01000340">
    <property type="protein sequence ID" value="PVU89097.1"/>
    <property type="molecule type" value="Genomic_DNA"/>
</dbReference>
<comment type="caution">
    <text evidence="1">The sequence shown here is derived from an EMBL/GenBank/DDBJ whole genome shotgun (WGS) entry which is preliminary data.</text>
</comment>